<reference evidence="1" key="1">
    <citation type="submission" date="2021-03" db="EMBL/GenBank/DDBJ databases">
        <title>Genomic Encyclopedia of Type Strains, Phase IV (KMG-IV): sequencing the most valuable type-strain genomes for metagenomic binning, comparative biology and taxonomic classification.</title>
        <authorList>
            <person name="Goeker M."/>
        </authorList>
    </citation>
    <scope>NUCLEOTIDE SEQUENCE</scope>
    <source>
        <strain evidence="1">DSM 23564</strain>
    </source>
</reference>
<proteinExistence type="predicted"/>
<dbReference type="OrthoDB" id="260809at2157"/>
<accession>A0A8T4GEM0</accession>
<comment type="caution">
    <text evidence="1">The sequence shown here is derived from an EMBL/GenBank/DDBJ whole genome shotgun (WGS) entry which is preliminary data.</text>
</comment>
<dbReference type="EMBL" id="JAGGKQ010000013">
    <property type="protein sequence ID" value="MBP1922928.1"/>
    <property type="molecule type" value="Genomic_DNA"/>
</dbReference>
<evidence type="ECO:0000313" key="1">
    <source>
        <dbReference type="EMBL" id="MBP1922928.1"/>
    </source>
</evidence>
<organism evidence="1 2">
    <name type="scientific">Halorubrum alkaliphilum</name>
    <dbReference type="NCBI Taxonomy" id="261290"/>
    <lineage>
        <taxon>Archaea</taxon>
        <taxon>Methanobacteriati</taxon>
        <taxon>Methanobacteriota</taxon>
        <taxon>Stenosarchaea group</taxon>
        <taxon>Halobacteria</taxon>
        <taxon>Halobacteriales</taxon>
        <taxon>Haloferacaceae</taxon>
        <taxon>Halorubrum</taxon>
    </lineage>
</organism>
<protein>
    <submittedName>
        <fullName evidence="1">Uncharacterized protein</fullName>
    </submittedName>
</protein>
<dbReference type="Proteomes" id="UP000823588">
    <property type="component" value="Unassembled WGS sequence"/>
</dbReference>
<name>A0A8T4GEM0_9EURY</name>
<dbReference type="AlphaFoldDB" id="A0A8T4GEM0"/>
<keyword evidence="2" id="KW-1185">Reference proteome</keyword>
<evidence type="ECO:0000313" key="2">
    <source>
        <dbReference type="Proteomes" id="UP000823588"/>
    </source>
</evidence>
<sequence length="64" mass="6687">MTRKHVGRNVVTPVRIRVSGAEPDHPGLEVGDAVEVDGTDDGPVPCALADGRNAERASVISLIN</sequence>
<gene>
    <name evidence="1" type="ORF">J2751_001944</name>
</gene>
<dbReference type="RefSeq" id="WP_209485534.1">
    <property type="nucleotide sequence ID" value="NZ_JAGGKQ010000013.1"/>
</dbReference>